<dbReference type="RefSeq" id="WP_188747997.1">
    <property type="nucleotide sequence ID" value="NZ_BMIJ01000004.1"/>
</dbReference>
<name>A0ABQ1KHE7_9GAMM</name>
<protein>
    <submittedName>
        <fullName evidence="1">Uncharacterized protein</fullName>
    </submittedName>
</protein>
<dbReference type="Proteomes" id="UP000629025">
    <property type="component" value="Unassembled WGS sequence"/>
</dbReference>
<proteinExistence type="predicted"/>
<sequence>MRVIVAHLHAISARLHFWMVEYDSGHSVCLPKPLAKLSTLHDDHEPSAPFPHPAQMLRPVAELIGLKPEQLSVASAMLGWVEQPGEWSPVALLRIDGDQLPSLEGGRFITLMELLQLPLTERLLLRNAYEALLGD</sequence>
<accession>A0ABQ1KHE7</accession>
<dbReference type="EMBL" id="BMIJ01000004">
    <property type="protein sequence ID" value="GGB94567.1"/>
    <property type="molecule type" value="Genomic_DNA"/>
</dbReference>
<reference evidence="2" key="1">
    <citation type="journal article" date="2019" name="Int. J. Syst. Evol. Microbiol.">
        <title>The Global Catalogue of Microorganisms (GCM) 10K type strain sequencing project: providing services to taxonomists for standard genome sequencing and annotation.</title>
        <authorList>
            <consortium name="The Broad Institute Genomics Platform"/>
            <consortium name="The Broad Institute Genome Sequencing Center for Infectious Disease"/>
            <person name="Wu L."/>
            <person name="Ma J."/>
        </authorList>
    </citation>
    <scope>NUCLEOTIDE SEQUENCE [LARGE SCALE GENOMIC DNA]</scope>
    <source>
        <strain evidence="2">CGMCC 1.15341</strain>
    </source>
</reference>
<evidence type="ECO:0000313" key="1">
    <source>
        <dbReference type="EMBL" id="GGB94567.1"/>
    </source>
</evidence>
<comment type="caution">
    <text evidence="1">The sequence shown here is derived from an EMBL/GenBank/DDBJ whole genome shotgun (WGS) entry which is preliminary data.</text>
</comment>
<gene>
    <name evidence="1" type="ORF">GCM10011352_20790</name>
</gene>
<evidence type="ECO:0000313" key="2">
    <source>
        <dbReference type="Proteomes" id="UP000629025"/>
    </source>
</evidence>
<organism evidence="1 2">
    <name type="scientific">Marinobacterium zhoushanense</name>
    <dbReference type="NCBI Taxonomy" id="1679163"/>
    <lineage>
        <taxon>Bacteria</taxon>
        <taxon>Pseudomonadati</taxon>
        <taxon>Pseudomonadota</taxon>
        <taxon>Gammaproteobacteria</taxon>
        <taxon>Oceanospirillales</taxon>
        <taxon>Oceanospirillaceae</taxon>
        <taxon>Marinobacterium</taxon>
    </lineage>
</organism>
<keyword evidence="2" id="KW-1185">Reference proteome</keyword>